<protein>
    <submittedName>
        <fullName evidence="2">Uncharacterized protein</fullName>
    </submittedName>
</protein>
<keyword evidence="3" id="KW-1185">Reference proteome</keyword>
<evidence type="ECO:0000313" key="3">
    <source>
        <dbReference type="Proteomes" id="UP001302602"/>
    </source>
</evidence>
<dbReference type="GeneID" id="87823049"/>
<evidence type="ECO:0000313" key="2">
    <source>
        <dbReference type="EMBL" id="KAK4127648.1"/>
    </source>
</evidence>
<feature type="region of interest" description="Disordered" evidence="1">
    <location>
        <begin position="17"/>
        <end position="47"/>
    </location>
</feature>
<organism evidence="2 3">
    <name type="scientific">Parathielavia appendiculata</name>
    <dbReference type="NCBI Taxonomy" id="2587402"/>
    <lineage>
        <taxon>Eukaryota</taxon>
        <taxon>Fungi</taxon>
        <taxon>Dikarya</taxon>
        <taxon>Ascomycota</taxon>
        <taxon>Pezizomycotina</taxon>
        <taxon>Sordariomycetes</taxon>
        <taxon>Sordariomycetidae</taxon>
        <taxon>Sordariales</taxon>
        <taxon>Chaetomiaceae</taxon>
        <taxon>Parathielavia</taxon>
    </lineage>
</organism>
<reference evidence="2" key="1">
    <citation type="journal article" date="2023" name="Mol. Phylogenet. Evol.">
        <title>Genome-scale phylogeny and comparative genomics of the fungal order Sordariales.</title>
        <authorList>
            <person name="Hensen N."/>
            <person name="Bonometti L."/>
            <person name="Westerberg I."/>
            <person name="Brannstrom I.O."/>
            <person name="Guillou S."/>
            <person name="Cros-Aarteil S."/>
            <person name="Calhoun S."/>
            <person name="Haridas S."/>
            <person name="Kuo A."/>
            <person name="Mondo S."/>
            <person name="Pangilinan J."/>
            <person name="Riley R."/>
            <person name="LaButti K."/>
            <person name="Andreopoulos B."/>
            <person name="Lipzen A."/>
            <person name="Chen C."/>
            <person name="Yan M."/>
            <person name="Daum C."/>
            <person name="Ng V."/>
            <person name="Clum A."/>
            <person name="Steindorff A."/>
            <person name="Ohm R.A."/>
            <person name="Martin F."/>
            <person name="Silar P."/>
            <person name="Natvig D.O."/>
            <person name="Lalanne C."/>
            <person name="Gautier V."/>
            <person name="Ament-Velasquez S.L."/>
            <person name="Kruys A."/>
            <person name="Hutchinson M.I."/>
            <person name="Powell A.J."/>
            <person name="Barry K."/>
            <person name="Miller A.N."/>
            <person name="Grigoriev I.V."/>
            <person name="Debuchy R."/>
            <person name="Gladieux P."/>
            <person name="Hiltunen Thoren M."/>
            <person name="Johannesson H."/>
        </authorList>
    </citation>
    <scope>NUCLEOTIDE SEQUENCE</scope>
    <source>
        <strain evidence="2">CBS 731.68</strain>
    </source>
</reference>
<dbReference type="EMBL" id="MU853224">
    <property type="protein sequence ID" value="KAK4127648.1"/>
    <property type="molecule type" value="Genomic_DNA"/>
</dbReference>
<proteinExistence type="predicted"/>
<feature type="compositionally biased region" description="Low complexity" evidence="1">
    <location>
        <begin position="17"/>
        <end position="26"/>
    </location>
</feature>
<dbReference type="AlphaFoldDB" id="A0AAN6U726"/>
<name>A0AAN6U726_9PEZI</name>
<dbReference type="RefSeq" id="XP_062651419.1">
    <property type="nucleotide sequence ID" value="XM_062786283.1"/>
</dbReference>
<reference evidence="2" key="2">
    <citation type="submission" date="2023-05" db="EMBL/GenBank/DDBJ databases">
        <authorList>
            <consortium name="Lawrence Berkeley National Laboratory"/>
            <person name="Steindorff A."/>
            <person name="Hensen N."/>
            <person name="Bonometti L."/>
            <person name="Westerberg I."/>
            <person name="Brannstrom I.O."/>
            <person name="Guillou S."/>
            <person name="Cros-Aarteil S."/>
            <person name="Calhoun S."/>
            <person name="Haridas S."/>
            <person name="Kuo A."/>
            <person name="Mondo S."/>
            <person name="Pangilinan J."/>
            <person name="Riley R."/>
            <person name="Labutti K."/>
            <person name="Andreopoulos B."/>
            <person name="Lipzen A."/>
            <person name="Chen C."/>
            <person name="Yanf M."/>
            <person name="Daum C."/>
            <person name="Ng V."/>
            <person name="Clum A."/>
            <person name="Ohm R."/>
            <person name="Martin F."/>
            <person name="Silar P."/>
            <person name="Natvig D."/>
            <person name="Lalanne C."/>
            <person name="Gautier V."/>
            <person name="Ament-Velasquez S.L."/>
            <person name="Kruys A."/>
            <person name="Hutchinson M.I."/>
            <person name="Powell A.J."/>
            <person name="Barry K."/>
            <person name="Miller A.N."/>
            <person name="Grigoriev I.V."/>
            <person name="Debuchy R."/>
            <person name="Gladieux P."/>
            <person name="Thoren M.H."/>
            <person name="Johannesson H."/>
        </authorList>
    </citation>
    <scope>NUCLEOTIDE SEQUENCE</scope>
    <source>
        <strain evidence="2">CBS 731.68</strain>
    </source>
</reference>
<feature type="compositionally biased region" description="Polar residues" evidence="1">
    <location>
        <begin position="35"/>
        <end position="45"/>
    </location>
</feature>
<comment type="caution">
    <text evidence="2">The sequence shown here is derived from an EMBL/GenBank/DDBJ whole genome shotgun (WGS) entry which is preliminary data.</text>
</comment>
<dbReference type="Proteomes" id="UP001302602">
    <property type="component" value="Unassembled WGS sequence"/>
</dbReference>
<accession>A0AAN6U726</accession>
<sequence length="113" mass="12274">MLCCGLVPAWSGSSTVSCPSSSSTTPMIPPPSTTRTASRDASPQLSVGGKPLVPLAIHAAAYCRRYRSPDTINCQHDGFRQLRDAGLTSISVGVHHRPLRKRRHRLRKGIKKD</sequence>
<gene>
    <name evidence="2" type="ORF">N657DRAFT_221071</name>
</gene>
<evidence type="ECO:0000256" key="1">
    <source>
        <dbReference type="SAM" id="MobiDB-lite"/>
    </source>
</evidence>